<dbReference type="Pfam" id="PF00067">
    <property type="entry name" value="p450"/>
    <property type="match status" value="1"/>
</dbReference>
<dbReference type="PROSITE" id="PS00086">
    <property type="entry name" value="CYTOCHROME_P450"/>
    <property type="match status" value="1"/>
</dbReference>
<keyword evidence="7 13" id="KW-0479">Metal-binding</keyword>
<dbReference type="GO" id="GO:0016705">
    <property type="term" value="F:oxidoreductase activity, acting on paired donors, with incorporation or reduction of molecular oxygen"/>
    <property type="evidence" value="ECO:0007669"/>
    <property type="project" value="InterPro"/>
</dbReference>
<evidence type="ECO:0008006" key="17">
    <source>
        <dbReference type="Google" id="ProtNLM"/>
    </source>
</evidence>
<evidence type="ECO:0000313" key="15">
    <source>
        <dbReference type="EMBL" id="KIP07601.1"/>
    </source>
</evidence>
<dbReference type="STRING" id="745531.A0A0C3RZ70"/>
<comment type="cofactor">
    <cofactor evidence="1 13">
        <name>heme</name>
        <dbReference type="ChEBI" id="CHEBI:30413"/>
    </cofactor>
</comment>
<evidence type="ECO:0000256" key="10">
    <source>
        <dbReference type="ARBA" id="ARBA00023004"/>
    </source>
</evidence>
<keyword evidence="8" id="KW-1133">Transmembrane helix</keyword>
<dbReference type="Proteomes" id="UP000053257">
    <property type="component" value="Unassembled WGS sequence"/>
</dbReference>
<dbReference type="OrthoDB" id="2789670at2759"/>
<feature type="binding site" description="axial binding residue" evidence="13">
    <location>
        <position position="424"/>
    </location>
    <ligand>
        <name>heme</name>
        <dbReference type="ChEBI" id="CHEBI:30413"/>
    </ligand>
    <ligandPart>
        <name>Fe</name>
        <dbReference type="ChEBI" id="CHEBI:18248"/>
    </ligandPart>
</feature>
<proteinExistence type="inferred from homology"/>
<dbReference type="InterPro" id="IPR002401">
    <property type="entry name" value="Cyt_P450_E_grp-I"/>
</dbReference>
<gene>
    <name evidence="15" type="ORF">PHLGIDRAFT_70797</name>
</gene>
<keyword evidence="9 14" id="KW-0560">Oxidoreductase</keyword>
<comment type="pathway">
    <text evidence="3">Secondary metabolite biosynthesis.</text>
</comment>
<keyword evidence="12" id="KW-0472">Membrane</keyword>
<organism evidence="15 16">
    <name type="scientific">Phlebiopsis gigantea (strain 11061_1 CR5-6)</name>
    <name type="common">White-rot fungus</name>
    <name type="synonym">Peniophora gigantea</name>
    <dbReference type="NCBI Taxonomy" id="745531"/>
    <lineage>
        <taxon>Eukaryota</taxon>
        <taxon>Fungi</taxon>
        <taxon>Dikarya</taxon>
        <taxon>Basidiomycota</taxon>
        <taxon>Agaricomycotina</taxon>
        <taxon>Agaricomycetes</taxon>
        <taxon>Polyporales</taxon>
        <taxon>Phanerochaetaceae</taxon>
        <taxon>Phlebiopsis</taxon>
    </lineage>
</organism>
<evidence type="ECO:0000256" key="2">
    <source>
        <dbReference type="ARBA" id="ARBA00004167"/>
    </source>
</evidence>
<keyword evidence="10 13" id="KW-0408">Iron</keyword>
<dbReference type="HOGENOM" id="CLU_001570_2_3_1"/>
<dbReference type="InterPro" id="IPR050364">
    <property type="entry name" value="Cytochrome_P450_fung"/>
</dbReference>
<dbReference type="AlphaFoldDB" id="A0A0C3RZ70"/>
<accession>A0A0C3RZ70</accession>
<name>A0A0C3RZ70_PHLG1</name>
<dbReference type="InterPro" id="IPR017972">
    <property type="entry name" value="Cyt_P450_CS"/>
</dbReference>
<dbReference type="GO" id="GO:0020037">
    <property type="term" value="F:heme binding"/>
    <property type="evidence" value="ECO:0007669"/>
    <property type="project" value="InterPro"/>
</dbReference>
<evidence type="ECO:0000256" key="11">
    <source>
        <dbReference type="ARBA" id="ARBA00023033"/>
    </source>
</evidence>
<reference evidence="15 16" key="1">
    <citation type="journal article" date="2014" name="PLoS Genet.">
        <title>Analysis of the Phlebiopsis gigantea genome, transcriptome and secretome provides insight into its pioneer colonization strategies of wood.</title>
        <authorList>
            <person name="Hori C."/>
            <person name="Ishida T."/>
            <person name="Igarashi K."/>
            <person name="Samejima M."/>
            <person name="Suzuki H."/>
            <person name="Master E."/>
            <person name="Ferreira P."/>
            <person name="Ruiz-Duenas F.J."/>
            <person name="Held B."/>
            <person name="Canessa P."/>
            <person name="Larrondo L.F."/>
            <person name="Schmoll M."/>
            <person name="Druzhinina I.S."/>
            <person name="Kubicek C.P."/>
            <person name="Gaskell J.A."/>
            <person name="Kersten P."/>
            <person name="St John F."/>
            <person name="Glasner J."/>
            <person name="Sabat G."/>
            <person name="Splinter BonDurant S."/>
            <person name="Syed K."/>
            <person name="Yadav J."/>
            <person name="Mgbeahuruike A.C."/>
            <person name="Kovalchuk A."/>
            <person name="Asiegbu F.O."/>
            <person name="Lackner G."/>
            <person name="Hoffmeister D."/>
            <person name="Rencoret J."/>
            <person name="Gutierrez A."/>
            <person name="Sun H."/>
            <person name="Lindquist E."/>
            <person name="Barry K."/>
            <person name="Riley R."/>
            <person name="Grigoriev I.V."/>
            <person name="Henrissat B."/>
            <person name="Kues U."/>
            <person name="Berka R.M."/>
            <person name="Martinez A.T."/>
            <person name="Covert S.F."/>
            <person name="Blanchette R.A."/>
            <person name="Cullen D."/>
        </authorList>
    </citation>
    <scope>NUCLEOTIDE SEQUENCE [LARGE SCALE GENOMIC DNA]</scope>
    <source>
        <strain evidence="15 16">11061_1 CR5-6</strain>
    </source>
</reference>
<dbReference type="GO" id="GO:0004497">
    <property type="term" value="F:monooxygenase activity"/>
    <property type="evidence" value="ECO:0007669"/>
    <property type="project" value="UniProtKB-KW"/>
</dbReference>
<protein>
    <recommendedName>
        <fullName evidence="17">Cytochrome P450</fullName>
    </recommendedName>
</protein>
<dbReference type="InterPro" id="IPR036396">
    <property type="entry name" value="Cyt_P450_sf"/>
</dbReference>
<dbReference type="CDD" id="cd11065">
    <property type="entry name" value="CYP64-like"/>
    <property type="match status" value="1"/>
</dbReference>
<dbReference type="PANTHER" id="PTHR46300">
    <property type="entry name" value="P450, PUTATIVE (EUROFUNG)-RELATED-RELATED"/>
    <property type="match status" value="1"/>
</dbReference>
<evidence type="ECO:0000256" key="12">
    <source>
        <dbReference type="ARBA" id="ARBA00023136"/>
    </source>
</evidence>
<comment type="similarity">
    <text evidence="4 14">Belongs to the cytochrome P450 family.</text>
</comment>
<evidence type="ECO:0000256" key="5">
    <source>
        <dbReference type="ARBA" id="ARBA00022617"/>
    </source>
</evidence>
<evidence type="ECO:0000256" key="1">
    <source>
        <dbReference type="ARBA" id="ARBA00001971"/>
    </source>
</evidence>
<dbReference type="PANTHER" id="PTHR46300:SF7">
    <property type="entry name" value="P450, PUTATIVE (EUROFUNG)-RELATED"/>
    <property type="match status" value="1"/>
</dbReference>
<keyword evidence="5 13" id="KW-0349">Heme</keyword>
<dbReference type="GO" id="GO:0005506">
    <property type="term" value="F:iron ion binding"/>
    <property type="evidence" value="ECO:0007669"/>
    <property type="project" value="InterPro"/>
</dbReference>
<evidence type="ECO:0000256" key="6">
    <source>
        <dbReference type="ARBA" id="ARBA00022692"/>
    </source>
</evidence>
<evidence type="ECO:0000256" key="9">
    <source>
        <dbReference type="ARBA" id="ARBA00023002"/>
    </source>
</evidence>
<keyword evidence="16" id="KW-1185">Reference proteome</keyword>
<dbReference type="SUPFAM" id="SSF48264">
    <property type="entry name" value="Cytochrome P450"/>
    <property type="match status" value="1"/>
</dbReference>
<evidence type="ECO:0000256" key="8">
    <source>
        <dbReference type="ARBA" id="ARBA00022989"/>
    </source>
</evidence>
<dbReference type="PRINTS" id="PR00385">
    <property type="entry name" value="P450"/>
</dbReference>
<keyword evidence="6" id="KW-0812">Transmembrane</keyword>
<evidence type="ECO:0000256" key="3">
    <source>
        <dbReference type="ARBA" id="ARBA00005179"/>
    </source>
</evidence>
<dbReference type="Gene3D" id="1.10.630.10">
    <property type="entry name" value="Cytochrome P450"/>
    <property type="match status" value="1"/>
</dbReference>
<sequence length="490" mass="55287">MHFLDLTACVLTVLALLCAWIWDRNRRRSLPFPPGPPGRPLIGNMLDFDPTSAWAKFTEWKDTHGDLVGLNVLGNKMLVLNSQKAMDDLLDKRSHVYCHRPAWVGAGELMGFDRSMILMEYGAEWRASRKLEHIALGPAAMRQYEPMQEKFAATLAKDILESPDHFYDLTRLCTARIVLALTYGLSASILDEKYIAHAEKTLGVLAEAVFPGEFLCDLLPFLKHLPRWVPFQRRAARGREMLETHVNVPYERVKAEIAAGVAGPSLAHELLDAENERGLTPEMDERIKWTTGIICQTFAAILVFMLAVANNSEAQRKAQEELDRVVGTDRLPLLSDRGSLPYVEALIKEVMRWHPILPLSVPRRTARDDVYEGYVIPKDTVVFPNNWCVRDDTTHEFIPERFLDDDCPTADPSTWAFGYGRRVCPGKLLGEGNTFIVMATLLATLDIASPDGKPLVPEYESRMVSMPKRFKCRFTPRPGKRAEQARAAAM</sequence>
<evidence type="ECO:0000313" key="16">
    <source>
        <dbReference type="Proteomes" id="UP000053257"/>
    </source>
</evidence>
<dbReference type="GO" id="GO:0016020">
    <property type="term" value="C:membrane"/>
    <property type="evidence" value="ECO:0007669"/>
    <property type="project" value="UniProtKB-SubCell"/>
</dbReference>
<evidence type="ECO:0000256" key="14">
    <source>
        <dbReference type="RuleBase" id="RU000461"/>
    </source>
</evidence>
<evidence type="ECO:0000256" key="4">
    <source>
        <dbReference type="ARBA" id="ARBA00010617"/>
    </source>
</evidence>
<keyword evidence="11 14" id="KW-0503">Monooxygenase</keyword>
<dbReference type="EMBL" id="KN840494">
    <property type="protein sequence ID" value="KIP07601.1"/>
    <property type="molecule type" value="Genomic_DNA"/>
</dbReference>
<dbReference type="InterPro" id="IPR001128">
    <property type="entry name" value="Cyt_P450"/>
</dbReference>
<evidence type="ECO:0000256" key="13">
    <source>
        <dbReference type="PIRSR" id="PIRSR602401-1"/>
    </source>
</evidence>
<comment type="subcellular location">
    <subcellularLocation>
        <location evidence="2">Membrane</location>
        <topology evidence="2">Single-pass membrane protein</topology>
    </subcellularLocation>
</comment>
<dbReference type="PRINTS" id="PR00463">
    <property type="entry name" value="EP450I"/>
</dbReference>
<evidence type="ECO:0000256" key="7">
    <source>
        <dbReference type="ARBA" id="ARBA00022723"/>
    </source>
</evidence>